<proteinExistence type="predicted"/>
<keyword evidence="7" id="KW-1185">Reference proteome</keyword>
<dbReference type="InterPro" id="IPR013328">
    <property type="entry name" value="6PGD_dom2"/>
</dbReference>
<keyword evidence="1" id="KW-0560">Oxidoreductase</keyword>
<accession>C6HXJ1</accession>
<organism evidence="6 7">
    <name type="scientific">Leptospirillum ferrodiazotrophum</name>
    <dbReference type="NCBI Taxonomy" id="412449"/>
    <lineage>
        <taxon>Bacteria</taxon>
        <taxon>Pseudomonadati</taxon>
        <taxon>Nitrospirota</taxon>
        <taxon>Nitrospiria</taxon>
        <taxon>Nitrospirales</taxon>
        <taxon>Nitrospiraceae</taxon>
        <taxon>Leptospirillum</taxon>
    </lineage>
</organism>
<feature type="domain" description="3-hydroxyisobutyrate dehydrogenase-like NAD-binding" evidence="5">
    <location>
        <begin position="167"/>
        <end position="282"/>
    </location>
</feature>
<sequence length="295" mass="31544">MKIALAGLGNMGFPMAERLLAKPFPLTVTNRTKEKALPLLEKGALWAASPAEGAKEATVFATILSNDEALESLLYGAGVLEALPKGSVHLSLSTISVDLSKKLDAEHKKRGQGFVSAPVFGRPDAVIEGRLRVLCAGDPQSVISVMPILEALGAKVFRLGDSPSVANLVKLSGNFMIAAALEALGESFALVRSAGVDPALFLEILNDSLFRSPLYENYGKIMAEKRYDKAGFTMDLGLKDLHLILEAAESLRVPLPLASIARDSLLAGLARGRQPLDWSAIVLSHYERAGLDENR</sequence>
<dbReference type="SUPFAM" id="SSF51735">
    <property type="entry name" value="NAD(P)-binding Rossmann-fold domains"/>
    <property type="match status" value="1"/>
</dbReference>
<dbReference type="PANTHER" id="PTHR43580">
    <property type="entry name" value="OXIDOREDUCTASE GLYR1-RELATED"/>
    <property type="match status" value="1"/>
</dbReference>
<dbReference type="Proteomes" id="UP000009374">
    <property type="component" value="Unassembled WGS sequence"/>
</dbReference>
<dbReference type="PIRSF" id="PIRSF000103">
    <property type="entry name" value="HIBADH"/>
    <property type="match status" value="1"/>
</dbReference>
<dbReference type="GO" id="GO:0051287">
    <property type="term" value="F:NAD binding"/>
    <property type="evidence" value="ECO:0007669"/>
    <property type="project" value="InterPro"/>
</dbReference>
<keyword evidence="2" id="KW-0520">NAD</keyword>
<dbReference type="GO" id="GO:0016491">
    <property type="term" value="F:oxidoreductase activity"/>
    <property type="evidence" value="ECO:0007669"/>
    <property type="project" value="UniProtKB-KW"/>
</dbReference>
<dbReference type="GO" id="GO:0050661">
    <property type="term" value="F:NADP binding"/>
    <property type="evidence" value="ECO:0007669"/>
    <property type="project" value="InterPro"/>
</dbReference>
<dbReference type="EMBL" id="GG693873">
    <property type="protein sequence ID" value="EES52820.1"/>
    <property type="molecule type" value="Genomic_DNA"/>
</dbReference>
<dbReference type="SUPFAM" id="SSF48179">
    <property type="entry name" value="6-phosphogluconate dehydrogenase C-terminal domain-like"/>
    <property type="match status" value="1"/>
</dbReference>
<dbReference type="PANTHER" id="PTHR43580:SF2">
    <property type="entry name" value="CYTOKINE-LIKE NUCLEAR FACTOR N-PAC"/>
    <property type="match status" value="1"/>
</dbReference>
<dbReference type="Gene3D" id="1.10.1040.10">
    <property type="entry name" value="N-(1-d-carboxylethyl)-l-norvaline Dehydrogenase, domain 2"/>
    <property type="match status" value="1"/>
</dbReference>
<dbReference type="AlphaFoldDB" id="C6HXJ1"/>
<dbReference type="InterPro" id="IPR006115">
    <property type="entry name" value="6PGDH_NADP-bd"/>
</dbReference>
<gene>
    <name evidence="6" type="ORF">UBAL3_92050191</name>
</gene>
<evidence type="ECO:0000256" key="1">
    <source>
        <dbReference type="ARBA" id="ARBA00023002"/>
    </source>
</evidence>
<dbReference type="InterPro" id="IPR029154">
    <property type="entry name" value="HIBADH-like_NADP-bd"/>
</dbReference>
<reference evidence="6 7" key="1">
    <citation type="journal article" date="2009" name="Appl. Environ. Microbiol.">
        <title>Community genomic and proteomic analyses of chemoautotrophic iron-oxidizing "Leptospirillum rubarum" (Group II) and "Leptospirillum ferrodiazotrophum" (Group III) bacteria in acid mine drainage biofilms.</title>
        <authorList>
            <person name="Goltsman D.S."/>
            <person name="Denef V.J."/>
            <person name="Singer S.W."/>
            <person name="VerBerkmoes N.C."/>
            <person name="Lefsrud M."/>
            <person name="Mueller R.S."/>
            <person name="Dick G.J."/>
            <person name="Sun C.L."/>
            <person name="Wheeler K.E."/>
            <person name="Zemla A."/>
            <person name="Baker B.J."/>
            <person name="Hauser L."/>
            <person name="Land M."/>
            <person name="Shah M.B."/>
            <person name="Thelen M.P."/>
            <person name="Hettich R.L."/>
            <person name="Banfield J.F."/>
        </authorList>
    </citation>
    <scope>NUCLEOTIDE SEQUENCE [LARGE SCALE GENOMIC DNA]</scope>
</reference>
<dbReference type="InterPro" id="IPR008927">
    <property type="entry name" value="6-PGluconate_DH-like_C_sf"/>
</dbReference>
<dbReference type="Gene3D" id="3.40.50.720">
    <property type="entry name" value="NAD(P)-binding Rossmann-like Domain"/>
    <property type="match status" value="1"/>
</dbReference>
<evidence type="ECO:0000256" key="2">
    <source>
        <dbReference type="ARBA" id="ARBA00023027"/>
    </source>
</evidence>
<evidence type="ECO:0000256" key="3">
    <source>
        <dbReference type="PIRSR" id="PIRSR000103-1"/>
    </source>
</evidence>
<feature type="active site" evidence="3">
    <location>
        <position position="170"/>
    </location>
</feature>
<evidence type="ECO:0000259" key="4">
    <source>
        <dbReference type="Pfam" id="PF03446"/>
    </source>
</evidence>
<feature type="domain" description="6-phosphogluconate dehydrogenase NADP-binding" evidence="4">
    <location>
        <begin position="2"/>
        <end position="160"/>
    </location>
</feature>
<dbReference type="InterPro" id="IPR051265">
    <property type="entry name" value="HIBADH-related_NP60_sf"/>
</dbReference>
<evidence type="ECO:0000259" key="5">
    <source>
        <dbReference type="Pfam" id="PF14833"/>
    </source>
</evidence>
<dbReference type="InterPro" id="IPR036291">
    <property type="entry name" value="NAD(P)-bd_dom_sf"/>
</dbReference>
<dbReference type="InterPro" id="IPR015815">
    <property type="entry name" value="HIBADH-related"/>
</dbReference>
<dbReference type="Pfam" id="PF03446">
    <property type="entry name" value="NAD_binding_2"/>
    <property type="match status" value="1"/>
</dbReference>
<name>C6HXJ1_9BACT</name>
<protein>
    <submittedName>
        <fullName evidence="6">Putative NAD-binding 6-phosphogluconate dehydrogenase</fullName>
    </submittedName>
</protein>
<dbReference type="Pfam" id="PF14833">
    <property type="entry name" value="NAD_binding_11"/>
    <property type="match status" value="1"/>
</dbReference>
<evidence type="ECO:0000313" key="6">
    <source>
        <dbReference type="EMBL" id="EES52820.1"/>
    </source>
</evidence>
<evidence type="ECO:0000313" key="7">
    <source>
        <dbReference type="Proteomes" id="UP000009374"/>
    </source>
</evidence>